<dbReference type="Gene3D" id="1.20.120.1600">
    <property type="match status" value="1"/>
</dbReference>
<accession>A0A7W5XY37</accession>
<dbReference type="PANTHER" id="PTHR46470:SF2">
    <property type="entry name" value="GLYCERALDEHYDE 3-PHOSPHATE PHOSPHATASE"/>
    <property type="match status" value="1"/>
</dbReference>
<dbReference type="PRINTS" id="PR00413">
    <property type="entry name" value="HADHALOGNASE"/>
</dbReference>
<dbReference type="Pfam" id="PF00702">
    <property type="entry name" value="Hydrolase"/>
    <property type="match status" value="1"/>
</dbReference>
<evidence type="ECO:0000256" key="3">
    <source>
        <dbReference type="ARBA" id="ARBA00022801"/>
    </source>
</evidence>
<evidence type="ECO:0000256" key="1">
    <source>
        <dbReference type="ARBA" id="ARBA00001946"/>
    </source>
</evidence>
<evidence type="ECO:0000313" key="6">
    <source>
        <dbReference type="Proteomes" id="UP000541425"/>
    </source>
</evidence>
<dbReference type="InterPro" id="IPR006439">
    <property type="entry name" value="HAD-SF_hydro_IA"/>
</dbReference>
<dbReference type="GO" id="GO:0046872">
    <property type="term" value="F:metal ion binding"/>
    <property type="evidence" value="ECO:0007669"/>
    <property type="project" value="UniProtKB-KW"/>
</dbReference>
<dbReference type="EMBL" id="JACICA010000008">
    <property type="protein sequence ID" value="MBB3703118.1"/>
    <property type="molecule type" value="Genomic_DNA"/>
</dbReference>
<dbReference type="InterPro" id="IPR036412">
    <property type="entry name" value="HAD-like_sf"/>
</dbReference>
<sequence>MIKSVIFDYGGTLDTNARHWAYVLWDGFQAAKVPVTEAQFREAYVFGERALAKAPIIKSDDDFYALLCKKVRQELLWLDFKEYFITTKSERLEFSQRIATFCNDYVLQQLLQTRSVLEELQKKYRLVLVSNFYGNIETILRSYQLEYFSAIIESAVVGVRKPDPRIYQLGVDACCCKASEVCVVGDSFSKDILPASSVGCQTIWLKGKGWTDKEEDESIPNAVVTDLKDLLQYL</sequence>
<comment type="cofactor">
    <cofactor evidence="1">
        <name>Mg(2+)</name>
        <dbReference type="ChEBI" id="CHEBI:18420"/>
    </cofactor>
</comment>
<dbReference type="AlphaFoldDB" id="A0A7W5XY37"/>
<evidence type="ECO:0000313" key="5">
    <source>
        <dbReference type="EMBL" id="MBB3703118.1"/>
    </source>
</evidence>
<reference evidence="5 6" key="1">
    <citation type="submission" date="2020-08" db="EMBL/GenBank/DDBJ databases">
        <title>Genomic Encyclopedia of Type Strains, Phase IV (KMG-IV): sequencing the most valuable type-strain genomes for metagenomic binning, comparative biology and taxonomic classification.</title>
        <authorList>
            <person name="Goeker M."/>
        </authorList>
    </citation>
    <scope>NUCLEOTIDE SEQUENCE [LARGE SCALE GENOMIC DNA]</scope>
    <source>
        <strain evidence="5 6">DSM 22548</strain>
    </source>
</reference>
<proteinExistence type="predicted"/>
<name>A0A7W5XY37_9BACT</name>
<evidence type="ECO:0000256" key="2">
    <source>
        <dbReference type="ARBA" id="ARBA00022723"/>
    </source>
</evidence>
<dbReference type="Proteomes" id="UP000541425">
    <property type="component" value="Unassembled WGS sequence"/>
</dbReference>
<dbReference type="InterPro" id="IPR051400">
    <property type="entry name" value="HAD-like_hydrolase"/>
</dbReference>
<dbReference type="NCBIfam" id="TIGR01549">
    <property type="entry name" value="HAD-SF-IA-v1"/>
    <property type="match status" value="1"/>
</dbReference>
<dbReference type="Gene3D" id="3.40.50.1000">
    <property type="entry name" value="HAD superfamily/HAD-like"/>
    <property type="match status" value="1"/>
</dbReference>
<protein>
    <submittedName>
        <fullName evidence="5">Putative hydrolase of the HAD superfamily</fullName>
    </submittedName>
</protein>
<dbReference type="SFLD" id="SFLDS00003">
    <property type="entry name" value="Haloacid_Dehalogenase"/>
    <property type="match status" value="1"/>
</dbReference>
<dbReference type="SUPFAM" id="SSF56784">
    <property type="entry name" value="HAD-like"/>
    <property type="match status" value="1"/>
</dbReference>
<dbReference type="PANTHER" id="PTHR46470">
    <property type="entry name" value="N-ACYLNEURAMINATE-9-PHOSPHATASE"/>
    <property type="match status" value="1"/>
</dbReference>
<dbReference type="InterPro" id="IPR023214">
    <property type="entry name" value="HAD_sf"/>
</dbReference>
<keyword evidence="4" id="KW-0460">Magnesium</keyword>
<evidence type="ECO:0000256" key="4">
    <source>
        <dbReference type="ARBA" id="ARBA00022842"/>
    </source>
</evidence>
<dbReference type="RefSeq" id="WP_183697134.1">
    <property type="nucleotide sequence ID" value="NZ_JACICA010000008.1"/>
</dbReference>
<keyword evidence="3 5" id="KW-0378">Hydrolase</keyword>
<dbReference type="GO" id="GO:0016791">
    <property type="term" value="F:phosphatase activity"/>
    <property type="evidence" value="ECO:0007669"/>
    <property type="project" value="TreeGrafter"/>
</dbReference>
<dbReference type="GO" id="GO:0044281">
    <property type="term" value="P:small molecule metabolic process"/>
    <property type="evidence" value="ECO:0007669"/>
    <property type="project" value="UniProtKB-ARBA"/>
</dbReference>
<comment type="caution">
    <text evidence="5">The sequence shown here is derived from an EMBL/GenBank/DDBJ whole genome shotgun (WGS) entry which is preliminary data.</text>
</comment>
<keyword evidence="2" id="KW-0479">Metal-binding</keyword>
<dbReference type="SFLD" id="SFLDG01129">
    <property type="entry name" value="C1.5:_HAD__Beta-PGM__Phosphata"/>
    <property type="match status" value="1"/>
</dbReference>
<organism evidence="5 6">
    <name type="scientific">Alloprevotella rava</name>
    <dbReference type="NCBI Taxonomy" id="671218"/>
    <lineage>
        <taxon>Bacteria</taxon>
        <taxon>Pseudomonadati</taxon>
        <taxon>Bacteroidota</taxon>
        <taxon>Bacteroidia</taxon>
        <taxon>Bacteroidales</taxon>
        <taxon>Prevotellaceae</taxon>
        <taxon>Alloprevotella</taxon>
    </lineage>
</organism>
<gene>
    <name evidence="5" type="ORF">FHS60_001596</name>
</gene>